<keyword evidence="8" id="KW-1185">Reference proteome</keyword>
<accession>A0AAU9S5I6</accession>
<protein>
    <recommendedName>
        <fullName evidence="3">glucan endo-1,3-beta-D-glucosidase</fullName>
        <ecNumber evidence="3">3.2.1.39</ecNumber>
    </recommendedName>
</protein>
<dbReference type="GO" id="GO:0005975">
    <property type="term" value="P:carbohydrate metabolic process"/>
    <property type="evidence" value="ECO:0007669"/>
    <property type="project" value="InterPro"/>
</dbReference>
<dbReference type="InterPro" id="IPR017853">
    <property type="entry name" value="GH"/>
</dbReference>
<evidence type="ECO:0000313" key="7">
    <source>
        <dbReference type="EMBL" id="CAH2058709.1"/>
    </source>
</evidence>
<dbReference type="AlphaFoldDB" id="A0AAU9S5I6"/>
<evidence type="ECO:0000256" key="2">
    <source>
        <dbReference type="ARBA" id="ARBA00008773"/>
    </source>
</evidence>
<dbReference type="GO" id="GO:0042973">
    <property type="term" value="F:glucan endo-1,3-beta-D-glucosidase activity"/>
    <property type="evidence" value="ECO:0007669"/>
    <property type="project" value="UniProtKB-EC"/>
</dbReference>
<reference evidence="7 8" key="1">
    <citation type="submission" date="2022-03" db="EMBL/GenBank/DDBJ databases">
        <authorList>
            <person name="Nunn A."/>
            <person name="Chopra R."/>
            <person name="Nunn A."/>
            <person name="Contreras Garrido A."/>
        </authorList>
    </citation>
    <scope>NUCLEOTIDE SEQUENCE [LARGE SCALE GENOMIC DNA]</scope>
</reference>
<dbReference type="Pfam" id="PF00332">
    <property type="entry name" value="Glyco_hydro_17"/>
    <property type="match status" value="1"/>
</dbReference>
<dbReference type="SUPFAM" id="SSF51445">
    <property type="entry name" value="(Trans)glycosidases"/>
    <property type="match status" value="1"/>
</dbReference>
<dbReference type="EMBL" id="OU466860">
    <property type="protein sequence ID" value="CAH2058709.1"/>
    <property type="molecule type" value="Genomic_DNA"/>
</dbReference>
<dbReference type="Gene3D" id="3.20.20.80">
    <property type="entry name" value="Glycosidases"/>
    <property type="match status" value="1"/>
</dbReference>
<evidence type="ECO:0000256" key="4">
    <source>
        <dbReference type="ARBA" id="ARBA00022801"/>
    </source>
</evidence>
<name>A0AAU9S5I6_THLAR</name>
<gene>
    <name evidence="7" type="ORF">TAV2_LOCUS13447</name>
</gene>
<sequence length="76" mass="8119">MVLGGGPIAANALPFHQQIKIKYMCAGNEIIYNNDNNLISNLLPAMQSFNNASKASGLSNMKVTTPNGYTVGFNQS</sequence>
<organism evidence="7 8">
    <name type="scientific">Thlaspi arvense</name>
    <name type="common">Field penny-cress</name>
    <dbReference type="NCBI Taxonomy" id="13288"/>
    <lineage>
        <taxon>Eukaryota</taxon>
        <taxon>Viridiplantae</taxon>
        <taxon>Streptophyta</taxon>
        <taxon>Embryophyta</taxon>
        <taxon>Tracheophyta</taxon>
        <taxon>Spermatophyta</taxon>
        <taxon>Magnoliopsida</taxon>
        <taxon>eudicotyledons</taxon>
        <taxon>Gunneridae</taxon>
        <taxon>Pentapetalae</taxon>
        <taxon>rosids</taxon>
        <taxon>malvids</taxon>
        <taxon>Brassicales</taxon>
        <taxon>Brassicaceae</taxon>
        <taxon>Thlaspideae</taxon>
        <taxon>Thlaspi</taxon>
    </lineage>
</organism>
<evidence type="ECO:0000313" key="8">
    <source>
        <dbReference type="Proteomes" id="UP000836841"/>
    </source>
</evidence>
<dbReference type="Proteomes" id="UP000836841">
    <property type="component" value="Chromosome 4"/>
</dbReference>
<evidence type="ECO:0000256" key="1">
    <source>
        <dbReference type="ARBA" id="ARBA00000382"/>
    </source>
</evidence>
<feature type="non-terminal residue" evidence="7">
    <location>
        <position position="76"/>
    </location>
</feature>
<keyword evidence="4" id="KW-0378">Hydrolase</keyword>
<evidence type="ECO:0000256" key="6">
    <source>
        <dbReference type="RuleBase" id="RU004335"/>
    </source>
</evidence>
<comment type="catalytic activity">
    <reaction evidence="1">
        <text>Hydrolysis of (1-&gt;3)-beta-D-glucosidic linkages in (1-&gt;3)-beta-D-glucans.</text>
        <dbReference type="EC" id="3.2.1.39"/>
    </reaction>
</comment>
<dbReference type="EC" id="3.2.1.39" evidence="3"/>
<dbReference type="InterPro" id="IPR000490">
    <property type="entry name" value="Glyco_hydro_17"/>
</dbReference>
<evidence type="ECO:0000256" key="5">
    <source>
        <dbReference type="ARBA" id="ARBA00023295"/>
    </source>
</evidence>
<proteinExistence type="inferred from homology"/>
<keyword evidence="5" id="KW-0326">Glycosidase</keyword>
<comment type="similarity">
    <text evidence="2 6">Belongs to the glycosyl hydrolase 17 family.</text>
</comment>
<evidence type="ECO:0000256" key="3">
    <source>
        <dbReference type="ARBA" id="ARBA00012780"/>
    </source>
</evidence>